<evidence type="ECO:0000313" key="1">
    <source>
        <dbReference type="EMBL" id="SVD33842.1"/>
    </source>
</evidence>
<accession>A0A382UI81</accession>
<organism evidence="1">
    <name type="scientific">marine metagenome</name>
    <dbReference type="NCBI Taxonomy" id="408172"/>
    <lineage>
        <taxon>unclassified sequences</taxon>
        <taxon>metagenomes</taxon>
        <taxon>ecological metagenomes</taxon>
    </lineage>
</organism>
<reference evidence="1" key="1">
    <citation type="submission" date="2018-05" db="EMBL/GenBank/DDBJ databases">
        <authorList>
            <person name="Lanie J.A."/>
            <person name="Ng W.-L."/>
            <person name="Kazmierczak K.M."/>
            <person name="Andrzejewski T.M."/>
            <person name="Davidsen T.M."/>
            <person name="Wayne K.J."/>
            <person name="Tettelin H."/>
            <person name="Glass J.I."/>
            <person name="Rusch D."/>
            <person name="Podicherti R."/>
            <person name="Tsui H.-C.T."/>
            <person name="Winkler M.E."/>
        </authorList>
    </citation>
    <scope>NUCLEOTIDE SEQUENCE</scope>
</reference>
<proteinExistence type="predicted"/>
<gene>
    <name evidence="1" type="ORF">METZ01_LOCUS386696</name>
</gene>
<sequence>LQHLASMGAPPEAASSSIGVALGILTAKSLERLETPTLFRELGNFHDLEWSLIEDSRWAGVNENAGYWSLFVEDRAAFDAAAAGLPLNVLAEPIRIDASDPSEPARDLWGLQHTHLLASFGIFNPMGPSVGSLELSINYESGQALLLERLRHPFSPHLIVHALIDQDGFLSLNDLVEGVIARLQWSTLDWFEICATPTEGIAEAAFQGLLAFGQRINTTDNRDLRRLALALFLPPWTRLSLPAEELIDRCAELDTFGEIDELGFWAILLMSPRNIDKHAKYLRSAWEGARAWL</sequence>
<feature type="non-terminal residue" evidence="1">
    <location>
        <position position="1"/>
    </location>
</feature>
<feature type="non-terminal residue" evidence="1">
    <location>
        <position position="293"/>
    </location>
</feature>
<dbReference type="EMBL" id="UINC01144374">
    <property type="protein sequence ID" value="SVD33842.1"/>
    <property type="molecule type" value="Genomic_DNA"/>
</dbReference>
<protein>
    <submittedName>
        <fullName evidence="1">Uncharacterized protein</fullName>
    </submittedName>
</protein>
<name>A0A382UI81_9ZZZZ</name>
<dbReference type="AlphaFoldDB" id="A0A382UI81"/>